<evidence type="ECO:0000313" key="18">
    <source>
        <dbReference type="Proteomes" id="UP000218785"/>
    </source>
</evidence>
<dbReference type="PROSITE" id="PS00692">
    <property type="entry name" value="NIFH_FRXC_2"/>
    <property type="match status" value="1"/>
</dbReference>
<keyword evidence="7 14" id="KW-0013">ADP-ribosylation</keyword>
<evidence type="ECO:0000256" key="14">
    <source>
        <dbReference type="HAMAP-Rule" id="MF_00533"/>
    </source>
</evidence>
<dbReference type="InterPro" id="IPR030655">
    <property type="entry name" value="NifH/chlL_CS"/>
</dbReference>
<evidence type="ECO:0000256" key="13">
    <source>
        <dbReference type="ARBA" id="ARBA00047967"/>
    </source>
</evidence>
<dbReference type="PANTHER" id="PTHR42864">
    <property type="entry name" value="LIGHT-INDEPENDENT PROTOCHLOROPHYLLIDE REDUCTASE IRON-SULFUR ATP-BINDING PROTEIN"/>
    <property type="match status" value="1"/>
</dbReference>
<comment type="function">
    <text evidence="1 14">The key enzymatic reactions in nitrogen fixation are catalyzed by the nitrogenase complex, which has 2 components: the iron protein and the molybdenum-iron protein.</text>
</comment>
<evidence type="ECO:0000256" key="9">
    <source>
        <dbReference type="ARBA" id="ARBA00023002"/>
    </source>
</evidence>
<dbReference type="PROSITE" id="PS51026">
    <property type="entry name" value="NIFH_FRXC_3"/>
    <property type="match status" value="1"/>
</dbReference>
<keyword evidence="5 14" id="KW-0479">Metal-binding</keyword>
<dbReference type="PRINTS" id="PR00091">
    <property type="entry name" value="NITROGNASEII"/>
</dbReference>
<reference evidence="17 18" key="1">
    <citation type="submission" date="2017-06" db="EMBL/GenBank/DDBJ databases">
        <title>Genome sequencing of cyanobaciteial culture collection at National Institute for Environmental Studies (NIES).</title>
        <authorList>
            <person name="Hirose Y."/>
            <person name="Shimura Y."/>
            <person name="Fujisawa T."/>
            <person name="Nakamura Y."/>
            <person name="Kawachi M."/>
        </authorList>
    </citation>
    <scope>NUCLEOTIDE SEQUENCE [LARGE SCALE GENOMIC DNA]</scope>
    <source>
        <strain evidence="17 18">NIES-37</strain>
    </source>
</reference>
<dbReference type="EC" id="1.18.6.1" evidence="14"/>
<dbReference type="Pfam" id="PF00142">
    <property type="entry name" value="Fer4_NifH"/>
    <property type="match status" value="1"/>
</dbReference>
<feature type="modified residue" description="ADP-ribosylarginine; by dinitrogenase reductase ADP-ribosyltransferase" evidence="14 15">
    <location>
        <position position="104"/>
    </location>
</feature>
<dbReference type="PROSITE" id="PS00746">
    <property type="entry name" value="NIFH_FRXC_1"/>
    <property type="match status" value="1"/>
</dbReference>
<comment type="PTM">
    <text evidence="14">The reversible ADP-ribosylation of Arg-104 inactivates the nitrogenase reductase and regulates nitrogenase activity.</text>
</comment>
<dbReference type="RefSeq" id="WP_096578486.1">
    <property type="nucleotide sequence ID" value="NZ_CAWNJS010000001.1"/>
</dbReference>
<evidence type="ECO:0000256" key="5">
    <source>
        <dbReference type="ARBA" id="ARBA00022723"/>
    </source>
</evidence>
<dbReference type="InterPro" id="IPR027417">
    <property type="entry name" value="P-loop_NTPase"/>
</dbReference>
<dbReference type="HAMAP" id="MF_00533">
    <property type="entry name" value="NifH"/>
    <property type="match status" value="1"/>
</dbReference>
<dbReference type="GO" id="GO:0005524">
    <property type="term" value="F:ATP binding"/>
    <property type="evidence" value="ECO:0007669"/>
    <property type="project" value="UniProtKB-UniRule"/>
</dbReference>
<comment type="PTM">
    <text evidence="15">The reversible ADP-ribosylation of Arg inactivates the nitrogenase reductase and regulates nitrogenase activity.</text>
</comment>
<evidence type="ECO:0000256" key="12">
    <source>
        <dbReference type="ARBA" id="ARBA00023231"/>
    </source>
</evidence>
<dbReference type="GO" id="GO:0046872">
    <property type="term" value="F:metal ion binding"/>
    <property type="evidence" value="ECO:0007669"/>
    <property type="project" value="UniProtKB-KW"/>
</dbReference>
<dbReference type="SUPFAM" id="SSF52540">
    <property type="entry name" value="P-loop containing nucleoside triphosphate hydrolases"/>
    <property type="match status" value="1"/>
</dbReference>
<evidence type="ECO:0000256" key="10">
    <source>
        <dbReference type="ARBA" id="ARBA00023004"/>
    </source>
</evidence>
<accession>A0A1Z4N2N8</accession>
<keyword evidence="18" id="KW-1185">Reference proteome</keyword>
<keyword evidence="9 14" id="KW-0560">Oxidoreductase</keyword>
<comment type="subunit">
    <text evidence="3 14">Homodimer.</text>
</comment>
<keyword evidence="6 14" id="KW-0547">Nucleotide-binding</keyword>
<evidence type="ECO:0000256" key="15">
    <source>
        <dbReference type="PIRSR" id="PIRSR605977-50"/>
    </source>
</evidence>
<dbReference type="FunFam" id="3.40.50.300:FF:001379">
    <property type="entry name" value="Nitrogenase iron protein 1"/>
    <property type="match status" value="1"/>
</dbReference>
<evidence type="ECO:0000256" key="1">
    <source>
        <dbReference type="ARBA" id="ARBA00002234"/>
    </source>
</evidence>
<dbReference type="InterPro" id="IPR005977">
    <property type="entry name" value="Nitrogenase_Fe_NifH"/>
</dbReference>
<evidence type="ECO:0000313" key="17">
    <source>
        <dbReference type="EMBL" id="BAY99960.1"/>
    </source>
</evidence>
<feature type="binding site" evidence="14">
    <location>
        <position position="101"/>
    </location>
    <ligand>
        <name>[4Fe-4S] cluster</name>
        <dbReference type="ChEBI" id="CHEBI:49883"/>
        <note>ligand shared between dimeric partners</note>
    </ligand>
</feature>
<keyword evidence="4 14" id="KW-0004">4Fe-4S</keyword>
<comment type="catalytic activity">
    <reaction evidence="13 14">
        <text>N2 + 8 reduced [2Fe-2S]-[ferredoxin] + 16 ATP + 16 H2O = H2 + 8 oxidized [2Fe-2S]-[ferredoxin] + 2 NH4(+) + 16 ADP + 16 phosphate + 6 H(+)</text>
        <dbReference type="Rhea" id="RHEA:21448"/>
        <dbReference type="Rhea" id="RHEA-COMP:10000"/>
        <dbReference type="Rhea" id="RHEA-COMP:10001"/>
        <dbReference type="ChEBI" id="CHEBI:15377"/>
        <dbReference type="ChEBI" id="CHEBI:15378"/>
        <dbReference type="ChEBI" id="CHEBI:17997"/>
        <dbReference type="ChEBI" id="CHEBI:18276"/>
        <dbReference type="ChEBI" id="CHEBI:28938"/>
        <dbReference type="ChEBI" id="CHEBI:30616"/>
        <dbReference type="ChEBI" id="CHEBI:33737"/>
        <dbReference type="ChEBI" id="CHEBI:33738"/>
        <dbReference type="ChEBI" id="CHEBI:43474"/>
        <dbReference type="ChEBI" id="CHEBI:456216"/>
        <dbReference type="EC" id="1.18.6.1"/>
    </reaction>
</comment>
<dbReference type="PANTHER" id="PTHR42864:SF2">
    <property type="entry name" value="LIGHT-INDEPENDENT PROTOCHLOROPHYLLIDE REDUCTASE IRON-SULFUR ATP-BINDING PROTEIN"/>
    <property type="match status" value="1"/>
</dbReference>
<comment type="similarity">
    <text evidence="2 14 16">Belongs to the NifH/BchL/ChlL family.</text>
</comment>
<organism evidence="17 18">
    <name type="scientific">Tolypothrix tenuis PCC 7101</name>
    <dbReference type="NCBI Taxonomy" id="231146"/>
    <lineage>
        <taxon>Bacteria</taxon>
        <taxon>Bacillati</taxon>
        <taxon>Cyanobacteriota</taxon>
        <taxon>Cyanophyceae</taxon>
        <taxon>Nostocales</taxon>
        <taxon>Tolypothrichaceae</taxon>
        <taxon>Tolypothrix</taxon>
    </lineage>
</organism>
<dbReference type="Gene3D" id="3.40.50.300">
    <property type="entry name" value="P-loop containing nucleotide triphosphate hydrolases"/>
    <property type="match status" value="1"/>
</dbReference>
<evidence type="ECO:0000256" key="11">
    <source>
        <dbReference type="ARBA" id="ARBA00023014"/>
    </source>
</evidence>
<evidence type="ECO:0000256" key="6">
    <source>
        <dbReference type="ARBA" id="ARBA00022741"/>
    </source>
</evidence>
<proteinExistence type="inferred from homology"/>
<dbReference type="InterPro" id="IPR000392">
    <property type="entry name" value="NifH/frxC"/>
</dbReference>
<dbReference type="GO" id="GO:0016163">
    <property type="term" value="F:nitrogenase activity"/>
    <property type="evidence" value="ECO:0007669"/>
    <property type="project" value="UniProtKB-UniRule"/>
</dbReference>
<feature type="binding site" evidence="14">
    <location>
        <begin position="13"/>
        <end position="20"/>
    </location>
    <ligand>
        <name>ATP</name>
        <dbReference type="ChEBI" id="CHEBI:30616"/>
    </ligand>
</feature>
<dbReference type="KEGG" id="ttq:NIES37_39430"/>
<evidence type="ECO:0000256" key="2">
    <source>
        <dbReference type="ARBA" id="ARBA00005504"/>
    </source>
</evidence>
<dbReference type="EMBL" id="AP018248">
    <property type="protein sequence ID" value="BAY99960.1"/>
    <property type="molecule type" value="Genomic_DNA"/>
</dbReference>
<evidence type="ECO:0000256" key="3">
    <source>
        <dbReference type="ARBA" id="ARBA00011738"/>
    </source>
</evidence>
<keyword evidence="12 14" id="KW-0535">Nitrogen fixation</keyword>
<gene>
    <name evidence="14" type="primary">nifH</name>
    <name evidence="17" type="ORF">NIES37_39430</name>
</gene>
<sequence>MSDEKIRQIAFYGKGGIGKSTTSQNTLAAMAEVGQRILIVGCDPKADSTRLILHTKAQTTVLHLAAERGAVEDLELDEVVLQGFRGIKCVESGGPEPGVGCAGRGIITAINFLEENGAYSNVDFVSYDVLGDVVCGGFAMPIREGKAQEIYIVTSGEMMAMYAANNIARGILKYAHSGGVRLGGLICNSRKTDREDELITTLANRLSTQMIHFVPRDNIVQHAELRRMTVNEYAPDSNQANEYRILADKVINNQNMAIPTPIEMDELEALLIEFGILESDEEKEKLVGVSKAEEEAAKKQEDAQGEALEAVKKGNVEIVSGRDKK</sequence>
<comment type="cofactor">
    <cofactor evidence="14">
        <name>[4Fe-4S] cluster</name>
        <dbReference type="ChEBI" id="CHEBI:49883"/>
    </cofactor>
    <text evidence="14">Binds 1 [4Fe-4S] cluster per dimer.</text>
</comment>
<dbReference type="CDD" id="cd02040">
    <property type="entry name" value="NifH"/>
    <property type="match status" value="1"/>
</dbReference>
<evidence type="ECO:0000256" key="8">
    <source>
        <dbReference type="ARBA" id="ARBA00022840"/>
    </source>
</evidence>
<keyword evidence="10 14" id="KW-0408">Iron</keyword>
<name>A0A1Z4N2N8_9CYAN</name>
<feature type="binding site" evidence="14">
    <location>
        <position position="135"/>
    </location>
    <ligand>
        <name>[4Fe-4S] cluster</name>
        <dbReference type="ChEBI" id="CHEBI:49883"/>
        <note>ligand shared between dimeric partners</note>
    </ligand>
</feature>
<keyword evidence="11 14" id="KW-0411">Iron-sulfur</keyword>
<dbReference type="NCBIfam" id="TIGR01287">
    <property type="entry name" value="nifH"/>
    <property type="match status" value="1"/>
</dbReference>
<evidence type="ECO:0000256" key="7">
    <source>
        <dbReference type="ARBA" id="ARBA00022765"/>
    </source>
</evidence>
<evidence type="ECO:0000256" key="16">
    <source>
        <dbReference type="RuleBase" id="RU003688"/>
    </source>
</evidence>
<keyword evidence="8 14" id="KW-0067">ATP-binding</keyword>
<dbReference type="Proteomes" id="UP000218785">
    <property type="component" value="Chromosome"/>
</dbReference>
<dbReference type="PIRSF" id="PIRSF000363">
    <property type="entry name" value="Nitrogenase_iron"/>
    <property type="match status" value="1"/>
</dbReference>
<dbReference type="GO" id="GO:0051539">
    <property type="term" value="F:4 iron, 4 sulfur cluster binding"/>
    <property type="evidence" value="ECO:0007669"/>
    <property type="project" value="UniProtKB-KW"/>
</dbReference>
<dbReference type="AlphaFoldDB" id="A0A1Z4N2N8"/>
<evidence type="ECO:0000256" key="4">
    <source>
        <dbReference type="ARBA" id="ARBA00022485"/>
    </source>
</evidence>
<protein>
    <recommendedName>
        <fullName evidence="14">Nitrogenase iron protein</fullName>
        <ecNumber evidence="14">1.18.6.1</ecNumber>
    </recommendedName>
    <alternativeName>
        <fullName evidence="14">Nitrogenase Fe protein</fullName>
    </alternativeName>
    <alternativeName>
        <fullName evidence="14">Nitrogenase component II</fullName>
    </alternativeName>
    <alternativeName>
        <fullName evidence="14">Nitrogenase reductase</fullName>
    </alternativeName>
</protein>